<dbReference type="OrthoDB" id="5749006at2"/>
<organism evidence="3 4">
    <name type="scientific">Minwuia thermotolerans</name>
    <dbReference type="NCBI Taxonomy" id="2056226"/>
    <lineage>
        <taxon>Bacteria</taxon>
        <taxon>Pseudomonadati</taxon>
        <taxon>Pseudomonadota</taxon>
        <taxon>Alphaproteobacteria</taxon>
        <taxon>Minwuiales</taxon>
        <taxon>Minwuiaceae</taxon>
        <taxon>Minwuia</taxon>
    </lineage>
</organism>
<name>A0A2M9G188_9PROT</name>
<dbReference type="RefSeq" id="WP_109793506.1">
    <property type="nucleotide sequence ID" value="NZ_PHIG01000032.1"/>
</dbReference>
<sequence length="707" mass="74452">MRPLKIARGALAALAVIAVAAGLVFDWNWLKPLAEDRLSAAAGREVTIESLDVEPGWTSRVILTGLVIANVEARERPFAEVARTEIDVRVLPLLQGDYEFPRVALEQPGYDLYIAPDGAANWRFGPFAREGPAAGALPELGRMEMNDGEVVYRDARNDLRLEGAIAATASPGRREGRLHLDLTGQLRDKAVDLVFTGGSVFNLGQKEESYPVDMALEVGGTSINAEGSALRPLDLAGLDLQLAAKGPTLAAIYQIFGLPLPQTPPYDLQGHLTHEPAQTRFSDFSGTVGQSDLAGSFEVRHDGGKPFLSAEVVSQELRLKDAAALFEAPRATTEQPTGGDDAGNTDSAPVSGQAIRTGRLQAMNMDISWRAESVRSGRLPISSLGTRVRLTDGLLRADPLELGIADGTASGAMKLDGRSAPLAAGASMQFRDLDLRPFFAEPGVALELGGAFFGRIDVQGRGRSFAGILDGLQGDGMLAMRGGSIGSQLLGKIGLDPLEALGLARPERAMLPIRCGRADLKVDSSDLIVTRAIVDAAESVLVAKGRLNLMQRMIDMRLEARAKDFSLIDANAPIHLSGPLSDPDYSIGGLDALPFFETGDQPSLDCDALIGGALELASEPSPTPAAPDPDPEGTEAPSQTGVRPAEGGTGDSASRDSETEAAGPGNADERDADSGEVDAGGVPDRPRPAAEAAREAEDEPITGFDEL</sequence>
<dbReference type="EMBL" id="PHIG01000032">
    <property type="protein sequence ID" value="PJK29482.1"/>
    <property type="molecule type" value="Genomic_DNA"/>
</dbReference>
<evidence type="ECO:0000259" key="2">
    <source>
        <dbReference type="Pfam" id="PF05170"/>
    </source>
</evidence>
<evidence type="ECO:0000313" key="4">
    <source>
        <dbReference type="Proteomes" id="UP000229498"/>
    </source>
</evidence>
<reference evidence="3 4" key="1">
    <citation type="submission" date="2017-11" db="EMBL/GenBank/DDBJ databases">
        <title>Draft genome sequence of Rhizobiales bacterium SY3-13.</title>
        <authorList>
            <person name="Sun C."/>
        </authorList>
    </citation>
    <scope>NUCLEOTIDE SEQUENCE [LARGE SCALE GENOMIC DNA]</scope>
    <source>
        <strain evidence="3 4">SY3-13</strain>
    </source>
</reference>
<feature type="domain" description="AsmA" evidence="2">
    <location>
        <begin position="219"/>
        <end position="485"/>
    </location>
</feature>
<dbReference type="AlphaFoldDB" id="A0A2M9G188"/>
<dbReference type="InterPro" id="IPR052894">
    <property type="entry name" value="AsmA-related"/>
</dbReference>
<feature type="domain" description="AsmA" evidence="2">
    <location>
        <begin position="11"/>
        <end position="124"/>
    </location>
</feature>
<dbReference type="PANTHER" id="PTHR30441:SF4">
    <property type="entry name" value="PROTEIN ASMA"/>
    <property type="match status" value="1"/>
</dbReference>
<feature type="compositionally biased region" description="Acidic residues" evidence="1">
    <location>
        <begin position="696"/>
        <end position="707"/>
    </location>
</feature>
<protein>
    <recommendedName>
        <fullName evidence="2">AsmA domain-containing protein</fullName>
    </recommendedName>
</protein>
<dbReference type="Proteomes" id="UP000229498">
    <property type="component" value="Unassembled WGS sequence"/>
</dbReference>
<feature type="region of interest" description="Disordered" evidence="1">
    <location>
        <begin position="617"/>
        <end position="707"/>
    </location>
</feature>
<gene>
    <name evidence="3" type="ORF">CVT23_10485</name>
</gene>
<feature type="compositionally biased region" description="Basic and acidic residues" evidence="1">
    <location>
        <begin position="684"/>
        <end position="695"/>
    </location>
</feature>
<dbReference type="InterPro" id="IPR007844">
    <property type="entry name" value="AsmA"/>
</dbReference>
<evidence type="ECO:0000256" key="1">
    <source>
        <dbReference type="SAM" id="MobiDB-lite"/>
    </source>
</evidence>
<evidence type="ECO:0000313" key="3">
    <source>
        <dbReference type="EMBL" id="PJK29482.1"/>
    </source>
</evidence>
<accession>A0A2M9G188</accession>
<dbReference type="Pfam" id="PF05170">
    <property type="entry name" value="AsmA"/>
    <property type="match status" value="2"/>
</dbReference>
<feature type="region of interest" description="Disordered" evidence="1">
    <location>
        <begin position="329"/>
        <end position="351"/>
    </location>
</feature>
<dbReference type="GO" id="GO:0090313">
    <property type="term" value="P:regulation of protein targeting to membrane"/>
    <property type="evidence" value="ECO:0007669"/>
    <property type="project" value="TreeGrafter"/>
</dbReference>
<dbReference type="PANTHER" id="PTHR30441">
    <property type="entry name" value="DUF748 DOMAIN-CONTAINING PROTEIN"/>
    <property type="match status" value="1"/>
</dbReference>
<comment type="caution">
    <text evidence="3">The sequence shown here is derived from an EMBL/GenBank/DDBJ whole genome shotgun (WGS) entry which is preliminary data.</text>
</comment>
<proteinExistence type="predicted"/>
<keyword evidence="4" id="KW-1185">Reference proteome</keyword>
<dbReference type="GO" id="GO:0005886">
    <property type="term" value="C:plasma membrane"/>
    <property type="evidence" value="ECO:0007669"/>
    <property type="project" value="TreeGrafter"/>
</dbReference>